<sequence length="513" mass="55071" precursor="true">MSEKRKVLSSILLFLLLFLLFCTQVVIAKKSPDTATPVPSTTPLSSQVPLTPVSLSTELSNAVITSNTIWDSSGNPYIIKDKLIIDKDVSLTINSGVIIKMYPGAVIQVDGSVSARGTELENVVFTSIDDPDLGGGGITGSGCYWNMIDISATGNFTASYTKLMYGKKIFNVQGTLDIYFTQISHGSLNGINVEATGFVSGSDSVIKYCSNAIYSSGQVALANSSITDCEADSGLSSGVRPFGIEKQDLIIGRSYILKYGAGGQYCGNFDALALGGTGASSFEDKIINGYSDSLKIGDFVTTEPGNMRNPTIRGVNTLIEKCTDNCTFENHKSDCPRIITIIMAESLKVNGRKDVKIAGLPQFFLENVEYKQGHTEITAKYIGSPRISAPGIIVASSGTFYGTSVNFERCSKGIEVYGTVSLTNCKLANCGYGLYFDTIQPSFLYYNSFVNNTIYGAYNNKPSEIVHDLSSSYWGSADGPSVYDETSQAWIGSGDKVGKGINFSDWLSSDPNI</sequence>
<dbReference type="RefSeq" id="WP_050753746.1">
    <property type="nucleotide sequence ID" value="NZ_JQKC01000001.1"/>
</dbReference>
<dbReference type="STRING" id="398512.Bccel_4685"/>
<dbReference type="AlphaFoldDB" id="A0A0L6JU76"/>
<dbReference type="EMBL" id="LGTC01000001">
    <property type="protein sequence ID" value="KNY29411.1"/>
    <property type="molecule type" value="Genomic_DNA"/>
</dbReference>
<dbReference type="Proteomes" id="UP000036923">
    <property type="component" value="Unassembled WGS sequence"/>
</dbReference>
<reference evidence="2" key="1">
    <citation type="submission" date="2015-07" db="EMBL/GenBank/DDBJ databases">
        <title>Near-Complete Genome Sequence of the Cellulolytic Bacterium Bacteroides (Pseudobacteroides) cellulosolvens ATCC 35603.</title>
        <authorList>
            <person name="Dassa B."/>
            <person name="Utturkar S.M."/>
            <person name="Klingeman D.M."/>
            <person name="Hurt R.A."/>
            <person name="Keller M."/>
            <person name="Xu J."/>
            <person name="Reddy Y.H.K."/>
            <person name="Borovok I."/>
            <person name="Grinberg I.R."/>
            <person name="Lamed R."/>
            <person name="Zhivin O."/>
            <person name="Bayer E.A."/>
            <person name="Brown S.D."/>
        </authorList>
    </citation>
    <scope>NUCLEOTIDE SEQUENCE [LARGE SCALE GENOMIC DNA]</scope>
    <source>
        <strain evidence="2">DSM 2933</strain>
    </source>
</reference>
<gene>
    <name evidence="1" type="ORF">Bccel_4685</name>
</gene>
<evidence type="ECO:0000313" key="2">
    <source>
        <dbReference type="Proteomes" id="UP000036923"/>
    </source>
</evidence>
<evidence type="ECO:0008006" key="3">
    <source>
        <dbReference type="Google" id="ProtNLM"/>
    </source>
</evidence>
<name>A0A0L6JU76_9FIRM</name>
<keyword evidence="2" id="KW-1185">Reference proteome</keyword>
<organism evidence="1 2">
    <name type="scientific">Pseudobacteroides cellulosolvens ATCC 35603 = DSM 2933</name>
    <dbReference type="NCBI Taxonomy" id="398512"/>
    <lineage>
        <taxon>Bacteria</taxon>
        <taxon>Bacillati</taxon>
        <taxon>Bacillota</taxon>
        <taxon>Clostridia</taxon>
        <taxon>Eubacteriales</taxon>
        <taxon>Oscillospiraceae</taxon>
        <taxon>Pseudobacteroides</taxon>
    </lineage>
</organism>
<dbReference type="OrthoDB" id="5447051at2"/>
<comment type="caution">
    <text evidence="1">The sequence shown here is derived from an EMBL/GenBank/DDBJ whole genome shotgun (WGS) entry which is preliminary data.</text>
</comment>
<protein>
    <recommendedName>
        <fullName evidence="3">Right handed beta helix domain-containing protein</fullName>
    </recommendedName>
</protein>
<dbReference type="eggNOG" id="COG4655">
    <property type="taxonomic scope" value="Bacteria"/>
</dbReference>
<accession>A0A0L6JU76</accession>
<proteinExistence type="predicted"/>
<evidence type="ECO:0000313" key="1">
    <source>
        <dbReference type="EMBL" id="KNY29411.1"/>
    </source>
</evidence>